<reference evidence="2" key="2">
    <citation type="journal article" date="2018" name="Environ. Sci. Technol.">
        <title>The Toxicogenome of Hyalella azteca: A Model for Sediment Ecotoxicology and Evolutionary Toxicology.</title>
        <authorList>
            <person name="Poynton H.C."/>
            <person name="Hasenbein S."/>
            <person name="Benoit J.B."/>
            <person name="Sepulveda M.S."/>
            <person name="Poelchau M.F."/>
            <person name="Hughes D.S.T."/>
            <person name="Murali S.C."/>
            <person name="Chen S."/>
            <person name="Glastad K.M."/>
            <person name="Goodisman M.A.D."/>
            <person name="Werren J.H."/>
            <person name="Vineis J.H."/>
            <person name="Bowen J.L."/>
            <person name="Friedrich M."/>
            <person name="Jones J."/>
            <person name="Robertson H.M."/>
            <person name="Feyereisen R."/>
            <person name="Mechler-Hickson A."/>
            <person name="Mathers N."/>
            <person name="Lee C.E."/>
            <person name="Colbourne J.K."/>
            <person name="Biales A."/>
            <person name="Johnston J.S."/>
            <person name="Wellborn G.A."/>
            <person name="Rosendale A.J."/>
            <person name="Cridge A.G."/>
            <person name="Munoz-Torres M.C."/>
            <person name="Bain P.A."/>
            <person name="Manny A.R."/>
            <person name="Major K.M."/>
            <person name="Lambert F.N."/>
            <person name="Vulpe C.D."/>
            <person name="Tuck P."/>
            <person name="Blalock B.J."/>
            <person name="Lin Y.Y."/>
            <person name="Smith M.E."/>
            <person name="Ochoa-Acuna H."/>
            <person name="Chen M.M."/>
            <person name="Childers C.P."/>
            <person name="Qu J."/>
            <person name="Dugan S."/>
            <person name="Lee S.L."/>
            <person name="Chao H."/>
            <person name="Dinh H."/>
            <person name="Han Y."/>
            <person name="Doddapaneni H."/>
            <person name="Worley K.C."/>
            <person name="Muzny D.M."/>
            <person name="Gibbs R.A."/>
            <person name="Richards S."/>
        </authorList>
    </citation>
    <scope>NUCLEOTIDE SEQUENCE</scope>
    <source>
        <strain evidence="2">HAZT.00-mixed</strain>
        <tissue evidence="2">Whole organism</tissue>
    </source>
</reference>
<dbReference type="EMBL" id="JQDR03007451">
    <property type="protein sequence ID" value="KAA0198566.1"/>
    <property type="molecule type" value="Genomic_DNA"/>
</dbReference>
<proteinExistence type="predicted"/>
<protein>
    <submittedName>
        <fullName evidence="2">Uncharacterized protein</fullName>
    </submittedName>
</protein>
<gene>
    <name evidence="2" type="ORF">HAZT_HAZT011348</name>
</gene>
<name>A0A6A0H3Q2_HYAAZ</name>
<accession>A0A6A0H3Q2</accession>
<evidence type="ECO:0000256" key="1">
    <source>
        <dbReference type="SAM" id="MobiDB-lite"/>
    </source>
</evidence>
<dbReference type="AlphaFoldDB" id="A0A6A0H3Q2"/>
<sequence>MTLALRRDMTPQERKEEERLFEEQKSKRQQSEQNTEKSEAGPAHPATVFPRDIKNAFLLQHQKLPTRYRVGQIVNILDLVFTYRVNMINDVTTTAGVRKSDHFSLIINVNCDYDVAPQQARYNYKKTDFTVLNQELEIFNRLVTELKELSVNDFWLCIKDICVEQLRNRRLKHQHRGAEGRVGWTLAHWHRSAKSTSCLEDGFRLVPMSTTKPL</sequence>
<evidence type="ECO:0000313" key="2">
    <source>
        <dbReference type="EMBL" id="KAA0198566.1"/>
    </source>
</evidence>
<dbReference type="OrthoDB" id="6382830at2759"/>
<reference evidence="2" key="3">
    <citation type="submission" date="2019-06" db="EMBL/GenBank/DDBJ databases">
        <authorList>
            <person name="Poynton C."/>
            <person name="Hasenbein S."/>
            <person name="Benoit J.B."/>
            <person name="Sepulveda M.S."/>
            <person name="Poelchau M.F."/>
            <person name="Murali S.C."/>
            <person name="Chen S."/>
            <person name="Glastad K.M."/>
            <person name="Werren J.H."/>
            <person name="Vineis J.H."/>
            <person name="Bowen J.L."/>
            <person name="Friedrich M."/>
            <person name="Jones J."/>
            <person name="Robertson H.M."/>
            <person name="Feyereisen R."/>
            <person name="Mechler-Hickson A."/>
            <person name="Mathers N."/>
            <person name="Lee C.E."/>
            <person name="Colbourne J.K."/>
            <person name="Biales A."/>
            <person name="Johnston J.S."/>
            <person name="Wellborn G.A."/>
            <person name="Rosendale A.J."/>
            <person name="Cridge A.G."/>
            <person name="Munoz-Torres M.C."/>
            <person name="Bain P.A."/>
            <person name="Manny A.R."/>
            <person name="Major K.M."/>
            <person name="Lambert F.N."/>
            <person name="Vulpe C.D."/>
            <person name="Tuck P."/>
            <person name="Blalock B.J."/>
            <person name="Lin Y.-Y."/>
            <person name="Smith M.E."/>
            <person name="Ochoa-Acuna H."/>
            <person name="Chen M.-J.M."/>
            <person name="Childers C.P."/>
            <person name="Qu J."/>
            <person name="Dugan S."/>
            <person name="Lee S.L."/>
            <person name="Chao H."/>
            <person name="Dinh H."/>
            <person name="Han Y."/>
            <person name="Doddapaneni H."/>
            <person name="Worley K.C."/>
            <person name="Muzny D.M."/>
            <person name="Gibbs R.A."/>
            <person name="Richards S."/>
        </authorList>
    </citation>
    <scope>NUCLEOTIDE SEQUENCE</scope>
    <source>
        <strain evidence="2">HAZT.00-mixed</strain>
        <tissue evidence="2">Whole organism</tissue>
    </source>
</reference>
<feature type="region of interest" description="Disordered" evidence="1">
    <location>
        <begin position="1"/>
        <end position="46"/>
    </location>
</feature>
<reference evidence="2" key="1">
    <citation type="submission" date="2014-08" db="EMBL/GenBank/DDBJ databases">
        <authorList>
            <person name="Murali S."/>
            <person name="Richards S."/>
            <person name="Bandaranaike D."/>
            <person name="Bellair M."/>
            <person name="Blankenburg K."/>
            <person name="Chao H."/>
            <person name="Dinh H."/>
            <person name="Doddapaneni H."/>
            <person name="Dugan-Rocha S."/>
            <person name="Elkadiri S."/>
            <person name="Gnanaolivu R."/>
            <person name="Hughes D."/>
            <person name="Lee S."/>
            <person name="Li M."/>
            <person name="Ming W."/>
            <person name="Munidasa M."/>
            <person name="Muniz J."/>
            <person name="Nguyen L."/>
            <person name="Osuji N."/>
            <person name="Pu L.-L."/>
            <person name="Puazo M."/>
            <person name="Skinner E."/>
            <person name="Qu C."/>
            <person name="Quiroz J."/>
            <person name="Raj R."/>
            <person name="Weissenberger G."/>
            <person name="Xin Y."/>
            <person name="Zou X."/>
            <person name="Han Y."/>
            <person name="Worley K."/>
            <person name="Muzny D."/>
            <person name="Gibbs R."/>
        </authorList>
    </citation>
    <scope>NUCLEOTIDE SEQUENCE</scope>
    <source>
        <strain evidence="2">HAZT.00-mixed</strain>
        <tissue evidence="2">Whole organism</tissue>
    </source>
</reference>
<dbReference type="Proteomes" id="UP000711488">
    <property type="component" value="Unassembled WGS sequence"/>
</dbReference>
<feature type="compositionally biased region" description="Basic and acidic residues" evidence="1">
    <location>
        <begin position="1"/>
        <end position="39"/>
    </location>
</feature>
<organism evidence="2">
    <name type="scientific">Hyalella azteca</name>
    <name type="common">Amphipod</name>
    <dbReference type="NCBI Taxonomy" id="294128"/>
    <lineage>
        <taxon>Eukaryota</taxon>
        <taxon>Metazoa</taxon>
        <taxon>Ecdysozoa</taxon>
        <taxon>Arthropoda</taxon>
        <taxon>Crustacea</taxon>
        <taxon>Multicrustacea</taxon>
        <taxon>Malacostraca</taxon>
        <taxon>Eumalacostraca</taxon>
        <taxon>Peracarida</taxon>
        <taxon>Amphipoda</taxon>
        <taxon>Senticaudata</taxon>
        <taxon>Talitrida</taxon>
        <taxon>Talitroidea</taxon>
        <taxon>Hyalellidae</taxon>
        <taxon>Hyalella</taxon>
    </lineage>
</organism>
<comment type="caution">
    <text evidence="2">The sequence shown here is derived from an EMBL/GenBank/DDBJ whole genome shotgun (WGS) entry which is preliminary data.</text>
</comment>